<evidence type="ECO:0000256" key="1">
    <source>
        <dbReference type="ARBA" id="ARBA00009437"/>
    </source>
</evidence>
<dbReference type="InterPro" id="IPR000847">
    <property type="entry name" value="LysR_HTH_N"/>
</dbReference>
<reference evidence="6 7" key="1">
    <citation type="submission" date="2019-06" db="EMBL/GenBank/DDBJ databases">
        <authorList>
            <person name="Li M."/>
        </authorList>
    </citation>
    <scope>NUCLEOTIDE SEQUENCE [LARGE SCALE GENOMIC DNA]</scope>
    <source>
        <strain evidence="6 7">BGMRC2036</strain>
    </source>
</reference>
<dbReference type="EMBL" id="VHLG01000003">
    <property type="protein sequence ID" value="TPW31396.1"/>
    <property type="molecule type" value="Genomic_DNA"/>
</dbReference>
<dbReference type="PROSITE" id="PS50931">
    <property type="entry name" value="HTH_LYSR"/>
    <property type="match status" value="1"/>
</dbReference>
<dbReference type="Gene3D" id="1.10.10.10">
    <property type="entry name" value="Winged helix-like DNA-binding domain superfamily/Winged helix DNA-binding domain"/>
    <property type="match status" value="1"/>
</dbReference>
<evidence type="ECO:0000256" key="3">
    <source>
        <dbReference type="ARBA" id="ARBA00023125"/>
    </source>
</evidence>
<proteinExistence type="inferred from homology"/>
<accession>A0A506UDA9</accession>
<dbReference type="InterPro" id="IPR005119">
    <property type="entry name" value="LysR_subst-bd"/>
</dbReference>
<dbReference type="CDD" id="cd08474">
    <property type="entry name" value="PBP2_CrgA_like_5"/>
    <property type="match status" value="1"/>
</dbReference>
<feature type="domain" description="HTH lysR-type" evidence="5">
    <location>
        <begin position="2"/>
        <end position="59"/>
    </location>
</feature>
<name>A0A506UDA9_9HYPH</name>
<keyword evidence="7" id="KW-1185">Reference proteome</keyword>
<dbReference type="RefSeq" id="WP_141148166.1">
    <property type="nucleotide sequence ID" value="NZ_VHLG01000003.1"/>
</dbReference>
<keyword evidence="3" id="KW-0238">DNA-binding</keyword>
<comment type="similarity">
    <text evidence="1">Belongs to the LysR transcriptional regulatory family.</text>
</comment>
<gene>
    <name evidence="6" type="ORF">FJU08_06410</name>
</gene>
<comment type="caution">
    <text evidence="6">The sequence shown here is derived from an EMBL/GenBank/DDBJ whole genome shotgun (WGS) entry which is preliminary data.</text>
</comment>
<evidence type="ECO:0000259" key="5">
    <source>
        <dbReference type="PROSITE" id="PS50931"/>
    </source>
</evidence>
<dbReference type="Pfam" id="PF00126">
    <property type="entry name" value="HTH_1"/>
    <property type="match status" value="1"/>
</dbReference>
<keyword evidence="2" id="KW-0805">Transcription regulation</keyword>
<evidence type="ECO:0000313" key="7">
    <source>
        <dbReference type="Proteomes" id="UP000318801"/>
    </source>
</evidence>
<dbReference type="FunFam" id="1.10.10.10:FF:000001">
    <property type="entry name" value="LysR family transcriptional regulator"/>
    <property type="match status" value="1"/>
</dbReference>
<organism evidence="6 7">
    <name type="scientific">Martelella alba</name>
    <dbReference type="NCBI Taxonomy" id="2590451"/>
    <lineage>
        <taxon>Bacteria</taxon>
        <taxon>Pseudomonadati</taxon>
        <taxon>Pseudomonadota</taxon>
        <taxon>Alphaproteobacteria</taxon>
        <taxon>Hyphomicrobiales</taxon>
        <taxon>Aurantimonadaceae</taxon>
        <taxon>Martelella</taxon>
    </lineage>
</organism>
<dbReference type="SUPFAM" id="SSF53850">
    <property type="entry name" value="Periplasmic binding protein-like II"/>
    <property type="match status" value="1"/>
</dbReference>
<dbReference type="PRINTS" id="PR00039">
    <property type="entry name" value="HTHLYSR"/>
</dbReference>
<dbReference type="InterPro" id="IPR036388">
    <property type="entry name" value="WH-like_DNA-bd_sf"/>
</dbReference>
<dbReference type="InterPro" id="IPR036390">
    <property type="entry name" value="WH_DNA-bd_sf"/>
</dbReference>
<dbReference type="PANTHER" id="PTHR30537:SF5">
    <property type="entry name" value="HTH-TYPE TRANSCRIPTIONAL ACTIVATOR TTDR-RELATED"/>
    <property type="match status" value="1"/>
</dbReference>
<dbReference type="Gene3D" id="3.40.190.290">
    <property type="match status" value="1"/>
</dbReference>
<evidence type="ECO:0000256" key="2">
    <source>
        <dbReference type="ARBA" id="ARBA00023015"/>
    </source>
</evidence>
<sequence length="293" mass="32583">MVDLAQLRAVRSVAQRQGFRAAATDLGMSRSALSHCIAALEKQLGVRIFHRTTRSVTLTEAGEAFLKEIEEPLGNLLIAVENAGNTGGEPQGTLRLNASLGAARQIMTPILLEFLRQYPKVTIDLVTEGKPIDVIEAGFDAGIRLAELVPKDMIAIPLGPEQRFAVVATPEYFRRHPPPATPADLKEHHCLRTRLPDGGLYRWEFERRGERVNLDGVGQLILDEPLLTLEAVRAGFGVAYLSEWNVSEDLASGRLVRVLDDWTRPYPGLCLYYSGRRHMPPVLRAMVDMLRDR</sequence>
<dbReference type="Pfam" id="PF03466">
    <property type="entry name" value="LysR_substrate"/>
    <property type="match status" value="1"/>
</dbReference>
<dbReference type="SUPFAM" id="SSF46785">
    <property type="entry name" value="Winged helix' DNA-binding domain"/>
    <property type="match status" value="1"/>
</dbReference>
<evidence type="ECO:0000313" key="6">
    <source>
        <dbReference type="EMBL" id="TPW31396.1"/>
    </source>
</evidence>
<dbReference type="GO" id="GO:0003700">
    <property type="term" value="F:DNA-binding transcription factor activity"/>
    <property type="evidence" value="ECO:0007669"/>
    <property type="project" value="InterPro"/>
</dbReference>
<dbReference type="PANTHER" id="PTHR30537">
    <property type="entry name" value="HTH-TYPE TRANSCRIPTIONAL REGULATOR"/>
    <property type="match status" value="1"/>
</dbReference>
<protein>
    <submittedName>
        <fullName evidence="6">LysR family transcriptional regulator</fullName>
    </submittedName>
</protein>
<dbReference type="Proteomes" id="UP000318801">
    <property type="component" value="Unassembled WGS sequence"/>
</dbReference>
<evidence type="ECO:0000256" key="4">
    <source>
        <dbReference type="ARBA" id="ARBA00023163"/>
    </source>
</evidence>
<dbReference type="InterPro" id="IPR058163">
    <property type="entry name" value="LysR-type_TF_proteobact-type"/>
</dbReference>
<dbReference type="OrthoDB" id="9813056at2"/>
<dbReference type="GO" id="GO:0003677">
    <property type="term" value="F:DNA binding"/>
    <property type="evidence" value="ECO:0007669"/>
    <property type="project" value="UniProtKB-KW"/>
</dbReference>
<dbReference type="AlphaFoldDB" id="A0A506UDA9"/>
<keyword evidence="4" id="KW-0804">Transcription</keyword>